<dbReference type="Gene3D" id="3.10.10.10">
    <property type="entry name" value="HIV Type 1 Reverse Transcriptase, subunit A, domain 1"/>
    <property type="match status" value="1"/>
</dbReference>
<reference evidence="3 4" key="1">
    <citation type="submission" date="2018-09" db="EMBL/GenBank/DDBJ databases">
        <title>Genomic investigation of the strawberry pathogen Phytophthora fragariae indicates pathogenicity is determined by transcriptional variation in three key races.</title>
        <authorList>
            <person name="Adams T.M."/>
            <person name="Armitage A.D."/>
            <person name="Sobczyk M.K."/>
            <person name="Bates H.J."/>
            <person name="Dunwell J.M."/>
            <person name="Nellist C.F."/>
            <person name="Harrison R.J."/>
        </authorList>
    </citation>
    <scope>NUCLEOTIDE SEQUENCE [LARGE SCALE GENOMIC DNA]</scope>
    <source>
        <strain evidence="3 4">SCRP324</strain>
    </source>
</reference>
<evidence type="ECO:0000313" key="4">
    <source>
        <dbReference type="Proteomes" id="UP000435112"/>
    </source>
</evidence>
<dbReference type="PANTHER" id="PTHR24559:SF438">
    <property type="entry name" value="PEPTIDASE A2 DOMAIN-CONTAINING PROTEIN"/>
    <property type="match status" value="1"/>
</dbReference>
<dbReference type="InterPro" id="IPR043502">
    <property type="entry name" value="DNA/RNA_pol_sf"/>
</dbReference>
<dbReference type="OrthoDB" id="92100at2759"/>
<proteinExistence type="predicted"/>
<dbReference type="InterPro" id="IPR053134">
    <property type="entry name" value="RNA-dir_DNA_polymerase"/>
</dbReference>
<evidence type="ECO:0000313" key="3">
    <source>
        <dbReference type="EMBL" id="KAE9035188.1"/>
    </source>
</evidence>
<protein>
    <recommendedName>
        <fullName evidence="2">Reverse transcriptase domain-containing protein</fullName>
    </recommendedName>
</protein>
<gene>
    <name evidence="3" type="ORF">PR002_g7717</name>
</gene>
<dbReference type="AlphaFoldDB" id="A0A6A3MQ60"/>
<sequence>MQIAVAAPDGEEGIFVPTRSCGAVLLVVTVSKAKAGKAYVPAINLRGDRTKLPAKKELGTWIPMDDDIQALKINGQMDKERLHEWLETLGDRTTPLENEDEVRIDTENPDGRALILKLLRAYSKVSSNKDDCPPATTLEVQHHIDTGDAALIMMNRRRHDQKEDTIIEANTKTMLDAGVIEEGNGAWGFLVVLVRKKDGEVRFCVDYRALNKFTKKDVYPLPRIDETLEALGDAQLFTTLDLRAGYWQIRVAPEDRDKTRPHLPDSDGSLFPQVVDDSPESRRKTTPLVTYASGEWI</sequence>
<comment type="caution">
    <text evidence="3">The sequence shown here is derived from an EMBL/GenBank/DDBJ whole genome shotgun (WGS) entry which is preliminary data.</text>
</comment>
<accession>A0A6A3MQ60</accession>
<dbReference type="CDD" id="cd01647">
    <property type="entry name" value="RT_LTR"/>
    <property type="match status" value="1"/>
</dbReference>
<feature type="region of interest" description="Disordered" evidence="1">
    <location>
        <begin position="257"/>
        <end position="286"/>
    </location>
</feature>
<dbReference type="Proteomes" id="UP000435112">
    <property type="component" value="Unassembled WGS sequence"/>
</dbReference>
<name>A0A6A3MQ60_9STRA</name>
<dbReference type="InterPro" id="IPR000477">
    <property type="entry name" value="RT_dom"/>
</dbReference>
<dbReference type="InterPro" id="IPR043128">
    <property type="entry name" value="Rev_trsase/Diguanyl_cyclase"/>
</dbReference>
<dbReference type="Pfam" id="PF00078">
    <property type="entry name" value="RVT_1"/>
    <property type="match status" value="1"/>
</dbReference>
<evidence type="ECO:0000256" key="1">
    <source>
        <dbReference type="SAM" id="MobiDB-lite"/>
    </source>
</evidence>
<feature type="domain" description="Reverse transcriptase" evidence="2">
    <location>
        <begin position="194"/>
        <end position="265"/>
    </location>
</feature>
<evidence type="ECO:0000259" key="2">
    <source>
        <dbReference type="Pfam" id="PF00078"/>
    </source>
</evidence>
<organism evidence="3 4">
    <name type="scientific">Phytophthora rubi</name>
    <dbReference type="NCBI Taxonomy" id="129364"/>
    <lineage>
        <taxon>Eukaryota</taxon>
        <taxon>Sar</taxon>
        <taxon>Stramenopiles</taxon>
        <taxon>Oomycota</taxon>
        <taxon>Peronosporomycetes</taxon>
        <taxon>Peronosporales</taxon>
        <taxon>Peronosporaceae</taxon>
        <taxon>Phytophthora</taxon>
    </lineage>
</organism>
<dbReference type="SUPFAM" id="SSF56672">
    <property type="entry name" value="DNA/RNA polymerases"/>
    <property type="match status" value="1"/>
</dbReference>
<dbReference type="Gene3D" id="3.30.70.270">
    <property type="match status" value="1"/>
</dbReference>
<dbReference type="PANTHER" id="PTHR24559">
    <property type="entry name" value="TRANSPOSON TY3-I GAG-POL POLYPROTEIN"/>
    <property type="match status" value="1"/>
</dbReference>
<dbReference type="EMBL" id="QXFU01000375">
    <property type="protein sequence ID" value="KAE9035188.1"/>
    <property type="molecule type" value="Genomic_DNA"/>
</dbReference>